<evidence type="ECO:0000256" key="4">
    <source>
        <dbReference type="ARBA" id="ARBA00022692"/>
    </source>
</evidence>
<feature type="transmembrane region" description="Helical" evidence="7">
    <location>
        <begin position="231"/>
        <end position="251"/>
    </location>
</feature>
<feature type="transmembrane region" description="Helical" evidence="7">
    <location>
        <begin position="50"/>
        <end position="69"/>
    </location>
</feature>
<feature type="transmembrane region" description="Helical" evidence="7">
    <location>
        <begin position="301"/>
        <end position="323"/>
    </location>
</feature>
<dbReference type="GeneID" id="99775439"/>
<dbReference type="Proteomes" id="UP000234333">
    <property type="component" value="Unassembled WGS sequence"/>
</dbReference>
<dbReference type="RefSeq" id="WP_101623995.1">
    <property type="nucleotide sequence ID" value="NZ_FXZC01000003.1"/>
</dbReference>
<proteinExistence type="predicted"/>
<evidence type="ECO:0000256" key="1">
    <source>
        <dbReference type="ARBA" id="ARBA00004651"/>
    </source>
</evidence>
<dbReference type="EMBL" id="FXZC01000003">
    <property type="protein sequence ID" value="SMX78610.1"/>
    <property type="molecule type" value="Genomic_DNA"/>
</dbReference>
<feature type="transmembrane region" description="Helical" evidence="7">
    <location>
        <begin position="141"/>
        <end position="162"/>
    </location>
</feature>
<dbReference type="GO" id="GO:0022857">
    <property type="term" value="F:transmembrane transporter activity"/>
    <property type="evidence" value="ECO:0007669"/>
    <property type="project" value="InterPro"/>
</dbReference>
<dbReference type="CDD" id="cd17321">
    <property type="entry name" value="MFS_MMR_MDR_like"/>
    <property type="match status" value="1"/>
</dbReference>
<feature type="transmembrane region" description="Helical" evidence="7">
    <location>
        <begin position="361"/>
        <end position="384"/>
    </location>
</feature>
<comment type="subcellular location">
    <subcellularLocation>
        <location evidence="1">Cell membrane</location>
        <topology evidence="1">Multi-pass membrane protein</topology>
    </subcellularLocation>
</comment>
<dbReference type="Gene3D" id="1.20.1250.20">
    <property type="entry name" value="MFS general substrate transporter like domains"/>
    <property type="match status" value="1"/>
</dbReference>
<feature type="domain" description="Major facilitator superfamily (MFS) profile" evidence="8">
    <location>
        <begin position="16"/>
        <end position="455"/>
    </location>
</feature>
<keyword evidence="6 7" id="KW-0472">Membrane</keyword>
<protein>
    <submittedName>
        <fullName evidence="9">Major Facilitator Superfamily protein</fullName>
    </submittedName>
</protein>
<feature type="transmembrane region" description="Helical" evidence="7">
    <location>
        <begin position="272"/>
        <end position="295"/>
    </location>
</feature>
<dbReference type="Pfam" id="PF07690">
    <property type="entry name" value="MFS_1"/>
    <property type="match status" value="1"/>
</dbReference>
<evidence type="ECO:0000313" key="9">
    <source>
        <dbReference type="EMBL" id="SMX78610.1"/>
    </source>
</evidence>
<keyword evidence="4 7" id="KW-0812">Transmembrane</keyword>
<feature type="transmembrane region" description="Helical" evidence="7">
    <location>
        <begin position="396"/>
        <end position="418"/>
    </location>
</feature>
<dbReference type="SUPFAM" id="SSF103473">
    <property type="entry name" value="MFS general substrate transporter"/>
    <property type="match status" value="1"/>
</dbReference>
<dbReference type="AlphaFoldDB" id="A0A2H1IU09"/>
<feature type="transmembrane region" description="Helical" evidence="7">
    <location>
        <begin position="81"/>
        <end position="105"/>
    </location>
</feature>
<dbReference type="Gene3D" id="1.20.1720.10">
    <property type="entry name" value="Multidrug resistance protein D"/>
    <property type="match status" value="1"/>
</dbReference>
<keyword evidence="5 7" id="KW-1133">Transmembrane helix</keyword>
<evidence type="ECO:0000259" key="8">
    <source>
        <dbReference type="PROSITE" id="PS50850"/>
    </source>
</evidence>
<gene>
    <name evidence="9" type="ORF">BC102111_01572</name>
</gene>
<dbReference type="InterPro" id="IPR020846">
    <property type="entry name" value="MFS_dom"/>
</dbReference>
<reference evidence="9 10" key="1">
    <citation type="submission" date="2017-03" db="EMBL/GenBank/DDBJ databases">
        <authorList>
            <person name="Afonso C.L."/>
            <person name="Miller P.J."/>
            <person name="Scott M.A."/>
            <person name="Spackman E."/>
            <person name="Goraichik I."/>
            <person name="Dimitrov K.M."/>
            <person name="Suarez D.L."/>
            <person name="Swayne D.E."/>
        </authorList>
    </citation>
    <scope>NUCLEOTIDE SEQUENCE [LARGE SCALE GENOMIC DNA]</scope>
    <source>
        <strain evidence="9 10">CIP 102111</strain>
    </source>
</reference>
<name>A0A2H1IU09_9MICO</name>
<evidence type="ECO:0000256" key="5">
    <source>
        <dbReference type="ARBA" id="ARBA00022989"/>
    </source>
</evidence>
<dbReference type="PANTHER" id="PTHR42718">
    <property type="entry name" value="MAJOR FACILITATOR SUPERFAMILY MULTIDRUG TRANSPORTER MFSC"/>
    <property type="match status" value="1"/>
</dbReference>
<feature type="transmembrane region" description="Helical" evidence="7">
    <location>
        <begin position="12"/>
        <end position="38"/>
    </location>
</feature>
<evidence type="ECO:0000256" key="3">
    <source>
        <dbReference type="ARBA" id="ARBA00022475"/>
    </source>
</evidence>
<dbReference type="InterPro" id="IPR011701">
    <property type="entry name" value="MFS"/>
</dbReference>
<dbReference type="GO" id="GO:0005886">
    <property type="term" value="C:plasma membrane"/>
    <property type="evidence" value="ECO:0007669"/>
    <property type="project" value="UniProtKB-SubCell"/>
</dbReference>
<evidence type="ECO:0000313" key="10">
    <source>
        <dbReference type="Proteomes" id="UP000234333"/>
    </source>
</evidence>
<feature type="transmembrane region" description="Helical" evidence="7">
    <location>
        <begin position="168"/>
        <end position="192"/>
    </location>
</feature>
<feature type="transmembrane region" description="Helical" evidence="7">
    <location>
        <begin position="111"/>
        <end position="129"/>
    </location>
</feature>
<feature type="transmembrane region" description="Helical" evidence="7">
    <location>
        <begin position="335"/>
        <end position="355"/>
    </location>
</feature>
<evidence type="ECO:0000256" key="2">
    <source>
        <dbReference type="ARBA" id="ARBA00022448"/>
    </source>
</evidence>
<keyword evidence="3" id="KW-1003">Cell membrane</keyword>
<evidence type="ECO:0000256" key="6">
    <source>
        <dbReference type="ARBA" id="ARBA00023136"/>
    </source>
</evidence>
<accession>A0A2H1IU09</accession>
<feature type="transmembrane region" description="Helical" evidence="7">
    <location>
        <begin position="430"/>
        <end position="452"/>
    </location>
</feature>
<dbReference type="PANTHER" id="PTHR42718:SF46">
    <property type="entry name" value="BLR6921 PROTEIN"/>
    <property type="match status" value="1"/>
</dbReference>
<organism evidence="9 10">
    <name type="scientific">Brevibacterium casei CIP 102111</name>
    <dbReference type="NCBI Taxonomy" id="1255625"/>
    <lineage>
        <taxon>Bacteria</taxon>
        <taxon>Bacillati</taxon>
        <taxon>Actinomycetota</taxon>
        <taxon>Actinomycetes</taxon>
        <taxon>Micrococcales</taxon>
        <taxon>Brevibacteriaceae</taxon>
        <taxon>Brevibacterium</taxon>
    </lineage>
</organism>
<feature type="transmembrane region" description="Helical" evidence="7">
    <location>
        <begin position="204"/>
        <end position="225"/>
    </location>
</feature>
<evidence type="ECO:0000256" key="7">
    <source>
        <dbReference type="SAM" id="Phobius"/>
    </source>
</evidence>
<sequence>MPTTHAPDRLRSPAALLAALGLAQLLIGLDYNIVFVALPEIASLGFSPQTLQWVVSAYAIAFGGFLLLCGRLTDTLGRRRMFLAGLGLFMFGSLLGTFAVAEWMLILGRGFQGLGGAALAPATLALLSVGFPEGAERNRALGIWGAAGSAGMVLGSILGGVLTDAWGWRAVFAVNIPIVAAIAVLAVIAVPADRLRPSLRRLDVPGAALTTASAILIVMGLTFAAEKGWTAAPTLLSLGVGLLSALTLVIIERRTRHPLLDLAGFRSRHLATGVASTFLFMAGFGASAYFLTLYFQETRGLSPLATGLAFVIPCLGVLAGTMLGGRLATRAGLRTTMATGQVIGLLGVGAIAVVVGAHTVWIVVFALVLLFSLGQGIVFTTMFATATTGVDESAQGYVGGLATAGQQIGGAIGLAVLITLTTAMSGPSLSIGMTGIAAIIGLGLLVALLVPAKQPTGQSGRRHDRSPANS</sequence>
<keyword evidence="2" id="KW-0813">Transport</keyword>
<dbReference type="PROSITE" id="PS50850">
    <property type="entry name" value="MFS"/>
    <property type="match status" value="1"/>
</dbReference>
<dbReference type="InterPro" id="IPR036259">
    <property type="entry name" value="MFS_trans_sf"/>
</dbReference>